<proteinExistence type="predicted"/>
<sequence length="588" mass="65291">MKKEDLKKLHSSIEANFKLLEPFRKNRLEVIKEYVGSHFSDHGSEKQLPFNMIRLFVDIFTRRLVANNPSSLVTTKPLRLRPSAATLQLGLNHLIEEIDLQRDLETAVKDALFSVGMVKVGLNHSASVEIGGVLHDVGQPFMNAVELDNFVCDMSVSRWEDMTFIGDRYRVDLEFAQTKMFVGSEDAKKLTATGKAVQDNERHSTKELLEKRTGFDAEEYRPKVELWDLWLPLENKVITIAAGQLTDVVLNEIDWDGPELGPYHQLGMAEVPGSVMPLPPIASHRDLHELVNFTARKIQRQIHRQKEILGVASGGEGDIDRIMNSDDGDVIKLDHPDLVKDFKLGGVDSLNLATMVNFMELFKQMSGNLDSIGGLGPQSDTLGQDKMIADSSSVQVADMAARVTKFTARIVRDLAFYLFEDPLINLPLVKRVPGVEGVEIPVTLTAADREGDFLDYNFDIDPVSMSHKTPGGQLNKLMTVIQQVYAPLRPVFQSQGITLDTSQLIRSLAQYADLPELDGLFISDDGEALLDDQPVGSHERTLDPNTTRTNIRINRPGATNSDRANAFVQGLLGQGNDEQRAVAARATG</sequence>
<protein>
    <submittedName>
        <fullName evidence="1">Uncharacterized protein</fullName>
    </submittedName>
</protein>
<reference evidence="1" key="1">
    <citation type="journal article" date="2015" name="Nature">
        <title>Complex archaea that bridge the gap between prokaryotes and eukaryotes.</title>
        <authorList>
            <person name="Spang A."/>
            <person name="Saw J.H."/>
            <person name="Jorgensen S.L."/>
            <person name="Zaremba-Niedzwiedzka K."/>
            <person name="Martijn J."/>
            <person name="Lind A.E."/>
            <person name="van Eijk R."/>
            <person name="Schleper C."/>
            <person name="Guy L."/>
            <person name="Ettema T.J."/>
        </authorList>
    </citation>
    <scope>NUCLEOTIDE SEQUENCE</scope>
</reference>
<accession>A0A0F9KCW7</accession>
<comment type="caution">
    <text evidence="1">The sequence shown here is derived from an EMBL/GenBank/DDBJ whole genome shotgun (WGS) entry which is preliminary data.</text>
</comment>
<name>A0A0F9KCW7_9ZZZZ</name>
<organism evidence="1">
    <name type="scientific">marine sediment metagenome</name>
    <dbReference type="NCBI Taxonomy" id="412755"/>
    <lineage>
        <taxon>unclassified sequences</taxon>
        <taxon>metagenomes</taxon>
        <taxon>ecological metagenomes</taxon>
    </lineage>
</organism>
<dbReference type="EMBL" id="LAZR01013861">
    <property type="protein sequence ID" value="KKM19998.1"/>
    <property type="molecule type" value="Genomic_DNA"/>
</dbReference>
<gene>
    <name evidence="1" type="ORF">LCGC14_1649980</name>
</gene>
<evidence type="ECO:0000313" key="1">
    <source>
        <dbReference type="EMBL" id="KKM19998.1"/>
    </source>
</evidence>
<dbReference type="AlphaFoldDB" id="A0A0F9KCW7"/>